<protein>
    <submittedName>
        <fullName evidence="1">Uncharacterized protein</fullName>
    </submittedName>
</protein>
<dbReference type="AlphaFoldDB" id="A0A2N9ILX3"/>
<organism evidence="1">
    <name type="scientific">Fagus sylvatica</name>
    <name type="common">Beechnut</name>
    <dbReference type="NCBI Taxonomy" id="28930"/>
    <lineage>
        <taxon>Eukaryota</taxon>
        <taxon>Viridiplantae</taxon>
        <taxon>Streptophyta</taxon>
        <taxon>Embryophyta</taxon>
        <taxon>Tracheophyta</taxon>
        <taxon>Spermatophyta</taxon>
        <taxon>Magnoliopsida</taxon>
        <taxon>eudicotyledons</taxon>
        <taxon>Gunneridae</taxon>
        <taxon>Pentapetalae</taxon>
        <taxon>rosids</taxon>
        <taxon>fabids</taxon>
        <taxon>Fagales</taxon>
        <taxon>Fagaceae</taxon>
        <taxon>Fagus</taxon>
    </lineage>
</organism>
<reference evidence="1" key="1">
    <citation type="submission" date="2018-02" db="EMBL/GenBank/DDBJ databases">
        <authorList>
            <person name="Cohen D.B."/>
            <person name="Kent A.D."/>
        </authorList>
    </citation>
    <scope>NUCLEOTIDE SEQUENCE</scope>
</reference>
<sequence>MSRRSGSQGHNSASSSSNTAAMDLYPVDDYFSLNQWAPHLAHEEDISILFRPEEHISHQQTGNDERGVRHLELGVCLFLAVVNLTGRGVRLLFALSCLEVTLTEVLQVYLGMDLGATSANLPNLLSLFSTAPLNTIEEVTWMVRAFLLYLIVDTTQYNWGGVALANLYAGFDSISREATTSFVDILGESTDKRAYSVAQFSRLFEGPGVHDFYLAERITRQLSDNEDLGYLCGFELHVLAMREHEDYDDKIVFGIAFPGHQATTVEVPRLTQQLIIMIMMMHLQLGEEKLLDADA</sequence>
<dbReference type="EMBL" id="OIVN01006112">
    <property type="protein sequence ID" value="SPD25305.1"/>
    <property type="molecule type" value="Genomic_DNA"/>
</dbReference>
<name>A0A2N9ILX3_FAGSY</name>
<evidence type="ECO:0000313" key="1">
    <source>
        <dbReference type="EMBL" id="SPD25305.1"/>
    </source>
</evidence>
<accession>A0A2N9ILX3</accession>
<proteinExistence type="predicted"/>
<gene>
    <name evidence="1" type="ORF">FSB_LOCUS53187</name>
</gene>